<keyword evidence="5 11" id="KW-0812">Transmembrane</keyword>
<evidence type="ECO:0000256" key="4">
    <source>
        <dbReference type="ARBA" id="ARBA00022496"/>
    </source>
</evidence>
<evidence type="ECO:0000256" key="9">
    <source>
        <dbReference type="ARBA" id="ARBA00023136"/>
    </source>
</evidence>
<keyword evidence="14" id="KW-0675">Receptor</keyword>
<accession>A0ABU5V2E0</accession>
<evidence type="ECO:0000256" key="8">
    <source>
        <dbReference type="ARBA" id="ARBA00023077"/>
    </source>
</evidence>
<evidence type="ECO:0000256" key="1">
    <source>
        <dbReference type="ARBA" id="ARBA00004571"/>
    </source>
</evidence>
<evidence type="ECO:0000259" key="13">
    <source>
        <dbReference type="Pfam" id="PF07715"/>
    </source>
</evidence>
<keyword evidence="12" id="KW-0732">Signal</keyword>
<feature type="chain" id="PRO_5046315940" evidence="12">
    <location>
        <begin position="32"/>
        <end position="255"/>
    </location>
</feature>
<dbReference type="Pfam" id="PF07715">
    <property type="entry name" value="Plug"/>
    <property type="match status" value="1"/>
</dbReference>
<feature type="signal peptide" evidence="12">
    <location>
        <begin position="1"/>
        <end position="31"/>
    </location>
</feature>
<gene>
    <name evidence="14" type="ORF">VA603_01635</name>
</gene>
<dbReference type="InterPro" id="IPR036942">
    <property type="entry name" value="Beta-barrel_TonB_sf"/>
</dbReference>
<keyword evidence="2 11" id="KW-0813">Transport</keyword>
<evidence type="ECO:0000256" key="12">
    <source>
        <dbReference type="SAM" id="SignalP"/>
    </source>
</evidence>
<keyword evidence="10 11" id="KW-0998">Cell outer membrane</keyword>
<dbReference type="InterPro" id="IPR012910">
    <property type="entry name" value="Plug_dom"/>
</dbReference>
<evidence type="ECO:0000256" key="2">
    <source>
        <dbReference type="ARBA" id="ARBA00022448"/>
    </source>
</evidence>
<evidence type="ECO:0000256" key="6">
    <source>
        <dbReference type="ARBA" id="ARBA00023004"/>
    </source>
</evidence>
<dbReference type="PROSITE" id="PS52016">
    <property type="entry name" value="TONB_DEPENDENT_REC_3"/>
    <property type="match status" value="1"/>
</dbReference>
<feature type="non-terminal residue" evidence="14">
    <location>
        <position position="255"/>
    </location>
</feature>
<dbReference type="PANTHER" id="PTHR32552:SF81">
    <property type="entry name" value="TONB-DEPENDENT OUTER MEMBRANE RECEPTOR"/>
    <property type="match status" value="1"/>
</dbReference>
<keyword evidence="9 11" id="KW-0472">Membrane</keyword>
<evidence type="ECO:0000256" key="7">
    <source>
        <dbReference type="ARBA" id="ARBA00023065"/>
    </source>
</evidence>
<proteinExistence type="inferred from homology"/>
<name>A0ABU5V2E0_9GAMM</name>
<feature type="domain" description="TonB-dependent receptor plug" evidence="13">
    <location>
        <begin position="58"/>
        <end position="168"/>
    </location>
</feature>
<protein>
    <submittedName>
        <fullName evidence="14">TonB-dependent receptor plug domain-containing protein</fullName>
    </submittedName>
</protein>
<evidence type="ECO:0000313" key="15">
    <source>
        <dbReference type="Proteomes" id="UP001301653"/>
    </source>
</evidence>
<keyword evidence="3 11" id="KW-1134">Transmembrane beta strand</keyword>
<keyword evidence="4" id="KW-0410">Iron transport</keyword>
<dbReference type="Proteomes" id="UP001301653">
    <property type="component" value="Unassembled WGS sequence"/>
</dbReference>
<comment type="subcellular location">
    <subcellularLocation>
        <location evidence="1 11">Cell outer membrane</location>
        <topology evidence="1 11">Multi-pass membrane protein</topology>
    </subcellularLocation>
</comment>
<evidence type="ECO:0000256" key="10">
    <source>
        <dbReference type="ARBA" id="ARBA00023237"/>
    </source>
</evidence>
<reference evidence="14 15" key="1">
    <citation type="submission" date="2023-12" db="EMBL/GenBank/DDBJ databases">
        <title>Stenotrophomonas guangdongensis sp. nov., isolated from wilted pepper plants (Capsicum annuum).</title>
        <authorList>
            <person name="Qiu M."/>
            <person name="Li Y."/>
            <person name="Liu Q."/>
            <person name="Zhang X."/>
            <person name="Huang Y."/>
            <person name="Guo R."/>
            <person name="Hu M."/>
            <person name="Zhou J."/>
            <person name="Zhou X."/>
        </authorList>
    </citation>
    <scope>NUCLEOTIDE SEQUENCE [LARGE SCALE GENOMIC DNA]</scope>
    <source>
        <strain evidence="14 15">MH1</strain>
    </source>
</reference>
<sequence length="255" mass="27567">MSPTRTVRGRFPAAHPLFVAVAALLPLAAMAQDAAPAQKEAATLDAVKVTAARKVENIQDVPVSISTVSGEKLDALASGGTDVRYLSGRVPSLNIESSFGRAFPRFYIRGYGNTDFRLNTSQPVSLVYDDVVQENPILKGFPIFDVEQVEVLRGPQGSLFGRNTPAGVVKFDSVRPTQEFNGYGKVGYGSDNLWNVEAAVGGALSARWSARVSALYQRRDDWVKNTGTGPNDGLEGYDESAVRVQFLYEGDNFEA</sequence>
<evidence type="ECO:0000256" key="11">
    <source>
        <dbReference type="PROSITE-ProRule" id="PRU01360"/>
    </source>
</evidence>
<evidence type="ECO:0000256" key="5">
    <source>
        <dbReference type="ARBA" id="ARBA00022692"/>
    </source>
</evidence>
<keyword evidence="6" id="KW-0408">Iron</keyword>
<dbReference type="PANTHER" id="PTHR32552">
    <property type="entry name" value="FERRICHROME IRON RECEPTOR-RELATED"/>
    <property type="match status" value="1"/>
</dbReference>
<dbReference type="InterPro" id="IPR039426">
    <property type="entry name" value="TonB-dep_rcpt-like"/>
</dbReference>
<evidence type="ECO:0000313" key="14">
    <source>
        <dbReference type="EMBL" id="MEA5666240.1"/>
    </source>
</evidence>
<keyword evidence="15" id="KW-1185">Reference proteome</keyword>
<comment type="caution">
    <text evidence="14">The sequence shown here is derived from an EMBL/GenBank/DDBJ whole genome shotgun (WGS) entry which is preliminary data.</text>
</comment>
<keyword evidence="7" id="KW-0406">Ion transport</keyword>
<dbReference type="Gene3D" id="2.40.170.20">
    <property type="entry name" value="TonB-dependent receptor, beta-barrel domain"/>
    <property type="match status" value="1"/>
</dbReference>
<comment type="similarity">
    <text evidence="11">Belongs to the TonB-dependent receptor family.</text>
</comment>
<dbReference type="RefSeq" id="WP_323437751.1">
    <property type="nucleotide sequence ID" value="NZ_JAYFUH010000047.1"/>
</dbReference>
<dbReference type="EMBL" id="JAYFUH010000047">
    <property type="protein sequence ID" value="MEA5666240.1"/>
    <property type="molecule type" value="Genomic_DNA"/>
</dbReference>
<dbReference type="SUPFAM" id="SSF56935">
    <property type="entry name" value="Porins"/>
    <property type="match status" value="1"/>
</dbReference>
<organism evidence="14 15">
    <name type="scientific">Stenotrophomonas capsici</name>
    <dbReference type="NCBI Taxonomy" id="3110230"/>
    <lineage>
        <taxon>Bacteria</taxon>
        <taxon>Pseudomonadati</taxon>
        <taxon>Pseudomonadota</taxon>
        <taxon>Gammaproteobacteria</taxon>
        <taxon>Lysobacterales</taxon>
        <taxon>Lysobacteraceae</taxon>
        <taxon>Stenotrophomonas</taxon>
    </lineage>
</organism>
<evidence type="ECO:0000256" key="3">
    <source>
        <dbReference type="ARBA" id="ARBA00022452"/>
    </source>
</evidence>
<keyword evidence="8" id="KW-0798">TonB box</keyword>